<protein>
    <submittedName>
        <fullName evidence="4">Uncharacterized protein</fullName>
    </submittedName>
</protein>
<evidence type="ECO:0000256" key="3">
    <source>
        <dbReference type="PROSITE-ProRule" id="PRU00339"/>
    </source>
</evidence>
<dbReference type="InterPro" id="IPR011990">
    <property type="entry name" value="TPR-like_helical_dom_sf"/>
</dbReference>
<dbReference type="InterPro" id="IPR019734">
    <property type="entry name" value="TPR_rpt"/>
</dbReference>
<evidence type="ECO:0000256" key="1">
    <source>
        <dbReference type="ARBA" id="ARBA00022737"/>
    </source>
</evidence>
<name>A0A7S0PVA5_9STRA</name>
<sequence length="752" mass="80577">MSEGDDDLAILCHQKALRCRDLECPENEHLGVFYCLPSSTGKLKAPTYPSDLSDSWTDLAGCYRRLGRYSAALRAFAAAHEAAGDNLPSPALCSWAQVELDLGLHEEAAEKFAIVLDRNDGIAQLQAAYGQGCALLALAQTDVQDGKGGIAFEHLSLAIDGLLESLVEKDDAGSVTSFFVCALKLLGDLYSFGANLPPDVFADENTRDDMEVGVRSQIAFIARGEEAYRAVESMQEKEQGDGDLNALWVAAVCDLGANILLQGQLLSSLNGEGSGVNNECSSHHIIRKVPEVNDKFVNATKIFQRAVDINPLFAPAWCGLGCSTTDPLLQQHAFCRALQLNKTAPEIWSNLGFLYARHHSLDASASMMDALTQVADTPLMWIGRALILERQAWASSIDEDADEKVNDESESALANAADAYRAALQVMKEPNALLGLALNCRMTKGGIGSETGLYTKVANGITRKQSHGYLNEYFHTTGGVNKGATALKGVVTIEEGAERAGKPYVFGSEELMEEGSSIIGQEINKMNAASPGAPAAFDASNFSAGLACSSIQRDLLEDLAGPGSSITGELSTAKADASLPFKGELSQARQIVHDPENGKLWLNLAKNLVGDLVSVSANGSPKRKIVRTTLESATLAADRSARFLTSQLSKAKQILPQQSVSATKPVTSDQEKPLARAQSSVPKIVHAEDVSEALSLSYWVAKVGSEMTEESEFAPKRSFDLQRSLMMFPSNALGRQALVAVSKKELQSDADQ</sequence>
<dbReference type="GO" id="GO:0055087">
    <property type="term" value="C:Ski complex"/>
    <property type="evidence" value="ECO:0007669"/>
    <property type="project" value="InterPro"/>
</dbReference>
<dbReference type="GO" id="GO:0006401">
    <property type="term" value="P:RNA catabolic process"/>
    <property type="evidence" value="ECO:0007669"/>
    <property type="project" value="InterPro"/>
</dbReference>
<dbReference type="InterPro" id="IPR039226">
    <property type="entry name" value="Ski3/TTC37"/>
</dbReference>
<gene>
    <name evidence="4" type="ORF">AGLA0713_LOCUS10</name>
</gene>
<dbReference type="PANTHER" id="PTHR15704">
    <property type="entry name" value="SUPERKILLER 3 PROTEIN-RELATED"/>
    <property type="match status" value="1"/>
</dbReference>
<dbReference type="PANTHER" id="PTHR15704:SF7">
    <property type="entry name" value="SUPERKILLER COMPLEX PROTEIN 3"/>
    <property type="match status" value="1"/>
</dbReference>
<proteinExistence type="predicted"/>
<dbReference type="PROSITE" id="PS50005">
    <property type="entry name" value="TPR"/>
    <property type="match status" value="1"/>
</dbReference>
<organism evidence="4">
    <name type="scientific">Asterionellopsis glacialis</name>
    <dbReference type="NCBI Taxonomy" id="33640"/>
    <lineage>
        <taxon>Eukaryota</taxon>
        <taxon>Sar</taxon>
        <taxon>Stramenopiles</taxon>
        <taxon>Ochrophyta</taxon>
        <taxon>Bacillariophyta</taxon>
        <taxon>Fragilariophyceae</taxon>
        <taxon>Fragilariophycidae</taxon>
        <taxon>Fragilariales</taxon>
        <taxon>Fragilariaceae</taxon>
        <taxon>Asterionellopsis</taxon>
    </lineage>
</organism>
<keyword evidence="1" id="KW-0677">Repeat</keyword>
<dbReference type="AlphaFoldDB" id="A0A7S0PVA5"/>
<evidence type="ECO:0000256" key="2">
    <source>
        <dbReference type="ARBA" id="ARBA00022803"/>
    </source>
</evidence>
<dbReference type="SMART" id="SM00028">
    <property type="entry name" value="TPR"/>
    <property type="match status" value="2"/>
</dbReference>
<feature type="repeat" description="TPR" evidence="3">
    <location>
        <begin position="53"/>
        <end position="86"/>
    </location>
</feature>
<reference evidence="4" key="1">
    <citation type="submission" date="2021-01" db="EMBL/GenBank/DDBJ databases">
        <authorList>
            <person name="Corre E."/>
            <person name="Pelletier E."/>
            <person name="Niang G."/>
            <person name="Scheremetjew M."/>
            <person name="Finn R."/>
            <person name="Kale V."/>
            <person name="Holt S."/>
            <person name="Cochrane G."/>
            <person name="Meng A."/>
            <person name="Brown T."/>
            <person name="Cohen L."/>
        </authorList>
    </citation>
    <scope>NUCLEOTIDE SEQUENCE</scope>
</reference>
<dbReference type="Gene3D" id="1.25.40.10">
    <property type="entry name" value="Tetratricopeptide repeat domain"/>
    <property type="match status" value="2"/>
</dbReference>
<dbReference type="EMBL" id="HBEX01000012">
    <property type="protein sequence ID" value="CAD8595182.1"/>
    <property type="molecule type" value="Transcribed_RNA"/>
</dbReference>
<keyword evidence="2 3" id="KW-0802">TPR repeat</keyword>
<dbReference type="SUPFAM" id="SSF48452">
    <property type="entry name" value="TPR-like"/>
    <property type="match status" value="1"/>
</dbReference>
<evidence type="ECO:0000313" key="4">
    <source>
        <dbReference type="EMBL" id="CAD8595182.1"/>
    </source>
</evidence>
<accession>A0A7S0PVA5</accession>